<dbReference type="EMBL" id="CP013389">
    <property type="protein sequence ID" value="AOJ08437.1"/>
    <property type="molecule type" value="Genomic_DNA"/>
</dbReference>
<dbReference type="AlphaFoldDB" id="A0A1B4FXM7"/>
<protein>
    <submittedName>
        <fullName evidence="1">Uncharacterized protein</fullName>
    </submittedName>
</protein>
<evidence type="ECO:0000313" key="2">
    <source>
        <dbReference type="Proteomes" id="UP000067711"/>
    </source>
</evidence>
<accession>A0A1B4FXM7</accession>
<reference evidence="1 2" key="1">
    <citation type="submission" date="2015-12" db="EMBL/GenBank/DDBJ databases">
        <title>Diversity of Burkholderia near neighbor genomes.</title>
        <authorList>
            <person name="Sahl J."/>
            <person name="Wagner D."/>
            <person name="Keim P."/>
        </authorList>
    </citation>
    <scope>NUCLEOTIDE SEQUENCE [LARGE SCALE GENOMIC DNA]</scope>
    <source>
        <strain evidence="1 2">BDU8</strain>
    </source>
</reference>
<name>A0A1B4FXM7_9BURK</name>
<sequence>MERNAPIDRLGELTGALDEHGVAMVDRDKAARVADERALLVMSRGADRTPDVLAVVPRIEASNAAIRPREHARRGRRNWSNWPSFWHHLAASASRDATHNGSD</sequence>
<proteinExistence type="predicted"/>
<dbReference type="RefSeq" id="WP_066491015.1">
    <property type="nucleotide sequence ID" value="NZ_CP013389.1"/>
</dbReference>
<gene>
    <name evidence="1" type="ORF">WS71_13370</name>
</gene>
<evidence type="ECO:0000313" key="1">
    <source>
        <dbReference type="EMBL" id="AOJ08437.1"/>
    </source>
</evidence>
<organism evidence="1 2">
    <name type="scientific">Burkholderia mayonis</name>
    <dbReference type="NCBI Taxonomy" id="1385591"/>
    <lineage>
        <taxon>Bacteria</taxon>
        <taxon>Pseudomonadati</taxon>
        <taxon>Pseudomonadota</taxon>
        <taxon>Betaproteobacteria</taxon>
        <taxon>Burkholderiales</taxon>
        <taxon>Burkholderiaceae</taxon>
        <taxon>Burkholderia</taxon>
        <taxon>pseudomallei group</taxon>
    </lineage>
</organism>
<dbReference type="Proteomes" id="UP000067711">
    <property type="component" value="Chromosome 1"/>
</dbReference>